<evidence type="ECO:0000256" key="1">
    <source>
        <dbReference type="ARBA" id="ARBA00023125"/>
    </source>
</evidence>
<dbReference type="PIRSF" id="PIRSF002070">
    <property type="entry name" value="SSB"/>
    <property type="match status" value="1"/>
</dbReference>
<dbReference type="AlphaFoldDB" id="A0A1M7HQZ8"/>
<proteinExistence type="inferred from homology"/>
<dbReference type="InterPro" id="IPR011344">
    <property type="entry name" value="ssDNA-bd"/>
</dbReference>
<dbReference type="RefSeq" id="WP_072949042.1">
    <property type="nucleotide sequence ID" value="NZ_FRCT01000003.1"/>
</dbReference>
<dbReference type="InterPro" id="IPR012340">
    <property type="entry name" value="NA-bd_OB-fold"/>
</dbReference>
<feature type="region of interest" description="Disordered" evidence="4">
    <location>
        <begin position="101"/>
        <end position="132"/>
    </location>
</feature>
<dbReference type="GO" id="GO:0009295">
    <property type="term" value="C:nucleoid"/>
    <property type="evidence" value="ECO:0007669"/>
    <property type="project" value="TreeGrafter"/>
</dbReference>
<dbReference type="OrthoDB" id="9809878at2"/>
<keyword evidence="1 2" id="KW-0238">DNA-binding</keyword>
<sequence length="132" mass="14830">MTNIVIETGRLTADPELRYTGETPLCKFRIAVDRPKKKGADKPETDFFNCTAWNHNAEFINDMFSKGEMITVVGNLRSSTFEKNGEKRSSVEIKVNEVHFPGTRRKTEGENNSENADNNGGFYDSTDSGVLF</sequence>
<dbReference type="SUPFAM" id="SSF50249">
    <property type="entry name" value="Nucleic acid-binding proteins"/>
    <property type="match status" value="1"/>
</dbReference>
<reference evidence="5 6" key="1">
    <citation type="submission" date="2016-11" db="EMBL/GenBank/DDBJ databases">
        <authorList>
            <person name="Jaros S."/>
            <person name="Januszkiewicz K."/>
            <person name="Wedrychowicz H."/>
        </authorList>
    </citation>
    <scope>NUCLEOTIDE SEQUENCE [LARGE SCALE GENOMIC DNA]</scope>
    <source>
        <strain evidence="5 6">Y1</strain>
    </source>
</reference>
<comment type="caution">
    <text evidence="2">Lacks conserved residue(s) required for the propagation of feature annotation.</text>
</comment>
<dbReference type="GO" id="GO:0006260">
    <property type="term" value="P:DNA replication"/>
    <property type="evidence" value="ECO:0007669"/>
    <property type="project" value="InterPro"/>
</dbReference>
<evidence type="ECO:0000313" key="5">
    <source>
        <dbReference type="EMBL" id="SHM30839.1"/>
    </source>
</evidence>
<evidence type="ECO:0000313" key="6">
    <source>
        <dbReference type="Proteomes" id="UP000184394"/>
    </source>
</evidence>
<dbReference type="Proteomes" id="UP000184394">
    <property type="component" value="Unassembled WGS sequence"/>
</dbReference>
<dbReference type="Gene3D" id="2.40.50.140">
    <property type="entry name" value="Nucleic acid-binding proteins"/>
    <property type="match status" value="1"/>
</dbReference>
<evidence type="ECO:0000256" key="4">
    <source>
        <dbReference type="SAM" id="MobiDB-lite"/>
    </source>
</evidence>
<comment type="subunit">
    <text evidence="2">Homotetramer.</text>
</comment>
<dbReference type="PROSITE" id="PS50935">
    <property type="entry name" value="SSB"/>
    <property type="match status" value="1"/>
</dbReference>
<name>A0A1M7HQZ8_RUMFL</name>
<evidence type="ECO:0000256" key="3">
    <source>
        <dbReference type="PIRNR" id="PIRNR002070"/>
    </source>
</evidence>
<dbReference type="InterPro" id="IPR000424">
    <property type="entry name" value="Primosome_PriB/ssb"/>
</dbReference>
<dbReference type="NCBIfam" id="TIGR00621">
    <property type="entry name" value="ssb"/>
    <property type="match status" value="1"/>
</dbReference>
<dbReference type="HAMAP" id="MF_00984">
    <property type="entry name" value="SSB"/>
    <property type="match status" value="1"/>
</dbReference>
<protein>
    <recommendedName>
        <fullName evidence="2 3">Single-stranded DNA-binding protein</fullName>
        <shortName evidence="2">SSB</shortName>
    </recommendedName>
</protein>
<dbReference type="Pfam" id="PF00436">
    <property type="entry name" value="SSB"/>
    <property type="match status" value="1"/>
</dbReference>
<dbReference type="CDD" id="cd04496">
    <property type="entry name" value="SSB_OBF"/>
    <property type="match status" value="1"/>
</dbReference>
<accession>A0A1M7HQZ8</accession>
<dbReference type="EMBL" id="FRCT01000003">
    <property type="protein sequence ID" value="SHM30839.1"/>
    <property type="molecule type" value="Genomic_DNA"/>
</dbReference>
<dbReference type="PANTHER" id="PTHR10302:SF27">
    <property type="entry name" value="SINGLE-STRANDED DNA-BINDING PROTEIN"/>
    <property type="match status" value="1"/>
</dbReference>
<organism evidence="5 6">
    <name type="scientific">Ruminococcus flavefaciens</name>
    <dbReference type="NCBI Taxonomy" id="1265"/>
    <lineage>
        <taxon>Bacteria</taxon>
        <taxon>Bacillati</taxon>
        <taxon>Bacillota</taxon>
        <taxon>Clostridia</taxon>
        <taxon>Eubacteriales</taxon>
        <taxon>Oscillospiraceae</taxon>
        <taxon>Ruminococcus</taxon>
    </lineage>
</organism>
<dbReference type="GO" id="GO:0003697">
    <property type="term" value="F:single-stranded DNA binding"/>
    <property type="evidence" value="ECO:0007669"/>
    <property type="project" value="UniProtKB-UniRule"/>
</dbReference>
<gene>
    <name evidence="5" type="ORF">SAMN04487860_10341</name>
</gene>
<evidence type="ECO:0000256" key="2">
    <source>
        <dbReference type="HAMAP-Rule" id="MF_00984"/>
    </source>
</evidence>
<dbReference type="PANTHER" id="PTHR10302">
    <property type="entry name" value="SINGLE-STRANDED DNA-BINDING PROTEIN"/>
    <property type="match status" value="1"/>
</dbReference>